<dbReference type="SMART" id="SM00862">
    <property type="entry name" value="Trans_reg_C"/>
    <property type="match status" value="1"/>
</dbReference>
<dbReference type="Gene3D" id="1.25.40.10">
    <property type="entry name" value="Tetratricopeptide repeat domain"/>
    <property type="match status" value="3"/>
</dbReference>
<dbReference type="CDD" id="cd15831">
    <property type="entry name" value="BTAD"/>
    <property type="match status" value="1"/>
</dbReference>
<dbReference type="InterPro" id="IPR051677">
    <property type="entry name" value="AfsR-DnrI-RedD_regulator"/>
</dbReference>
<evidence type="ECO:0000259" key="7">
    <source>
        <dbReference type="PROSITE" id="PS51755"/>
    </source>
</evidence>
<organism evidence="8 9">
    <name type="scientific">Tenggerimyces flavus</name>
    <dbReference type="NCBI Taxonomy" id="1708749"/>
    <lineage>
        <taxon>Bacteria</taxon>
        <taxon>Bacillati</taxon>
        <taxon>Actinomycetota</taxon>
        <taxon>Actinomycetes</taxon>
        <taxon>Propionibacteriales</taxon>
        <taxon>Nocardioidaceae</taxon>
        <taxon>Tenggerimyces</taxon>
    </lineage>
</organism>
<dbReference type="InterPro" id="IPR002182">
    <property type="entry name" value="NB-ARC"/>
</dbReference>
<dbReference type="EMBL" id="JBHRZH010000015">
    <property type="protein sequence ID" value="MFC3762669.1"/>
    <property type="molecule type" value="Genomic_DNA"/>
</dbReference>
<feature type="DNA-binding region" description="OmpR/PhoB-type" evidence="6">
    <location>
        <begin position="1"/>
        <end position="91"/>
    </location>
</feature>
<dbReference type="SUPFAM" id="SSF52540">
    <property type="entry name" value="P-loop containing nucleoside triphosphate hydrolases"/>
    <property type="match status" value="1"/>
</dbReference>
<dbReference type="PROSITE" id="PS51755">
    <property type="entry name" value="OMPR_PHOB"/>
    <property type="match status" value="1"/>
</dbReference>
<dbReference type="PRINTS" id="PR00364">
    <property type="entry name" value="DISEASERSIST"/>
</dbReference>
<dbReference type="Proteomes" id="UP001595699">
    <property type="component" value="Unassembled WGS sequence"/>
</dbReference>
<keyword evidence="5" id="KW-0802">TPR repeat</keyword>
<evidence type="ECO:0000313" key="9">
    <source>
        <dbReference type="Proteomes" id="UP001595699"/>
    </source>
</evidence>
<evidence type="ECO:0000256" key="2">
    <source>
        <dbReference type="ARBA" id="ARBA00023015"/>
    </source>
</evidence>
<evidence type="ECO:0000256" key="6">
    <source>
        <dbReference type="PROSITE-ProRule" id="PRU01091"/>
    </source>
</evidence>
<evidence type="ECO:0000313" key="8">
    <source>
        <dbReference type="EMBL" id="MFC3762669.1"/>
    </source>
</evidence>
<keyword evidence="9" id="KW-1185">Reference proteome</keyword>
<dbReference type="PANTHER" id="PTHR35807">
    <property type="entry name" value="TRANSCRIPTIONAL REGULATOR REDD-RELATED"/>
    <property type="match status" value="1"/>
</dbReference>
<evidence type="ECO:0000256" key="1">
    <source>
        <dbReference type="ARBA" id="ARBA00005820"/>
    </source>
</evidence>
<sequence length="1079" mass="116592">MRFRILGPLEVLEDGRSVNVGGPQQQALLAILLLHANRVVSTDRLVEHLWGDRAPSSARGLLQGCVAQLRRALQTDRQPLQTRPPGYLLEVRPGELDRDRFEELVGAAHALDGDESAAALEQRSGLLTEALALWHGPVLEGISQETGRVEAMHLEERRLTVLEERIEFDLRRGRHAAVAAELRSYVRSHPLRERLWALLMMALARSDRQADALAAYRELRGTLVDQLGVEPSASVQDLHRQILSGGMPIEEEPAAVPLEARPQPFDITVPAQLPAGTAVFTGRARALKRLDELLADAADGVALGVISGTAGVGKTTVAVQWAHQVRERFADGQLYVNLRGYSSSPPMRPIDALAGFLRALGVPADQVPVDPDQAAALYRTLLAGKRVLVVLDNAKTAEQVRPLLPGTPGCLVLVTSRERLGGLIAREGGQHVTLDVLDPEDANALLARLLGPERIAAEPQAAEKLARLCALLPLALRIAAANLTFHQQGSIADQVADLVAGGRLDALQIGDDEPSAVRSAFDLSYEALDRDARRLFRRLGLIPGPNVSAGAAAALADLPVPHAVALLNRLAGAHLVDQPEPGRYVFHDLLRLYAAERAESEDSDDDRSEATARLNDWYLDQVAAAATLLYPQVLRLYVPTSVHAEYPDPAAALAWLDAELPNLIAAIEHTAAHGPPHYAWLLADALRGYFWLRRNAVDWLAAAGAGLAAAERADDLRARAAGHFGLGMAHLCLNKYPQVIEHQEAAQELSERAGWREGEANAYGNLGVVYSELGELGLSAALHLRGLAVNRAIGSRRGEAINLCNLGVLYLAQGRLRLAGDYLSQSMRYYRELGERHGLAIATHYLGELYHRLGRFDDALSTLAEALSLYRKVGSVNGEGMALGALAAVHSDAGRQATAAEHAQRAFELVQGTSDRFTEAYTRNRLGVVRRRLGEYEAAIDQHTRALQLARETSARHPETEALIGMAVALGRLGRTEPALVHAQHAVEAARSIGYQILHGQALVAHAVLLVELDLDGATAHAHEALELHRDTGYRLGIARTLAVLADALERSGDPETAAAHRREANALFADIGTPEIAG</sequence>
<evidence type="ECO:0000256" key="4">
    <source>
        <dbReference type="ARBA" id="ARBA00023163"/>
    </source>
</evidence>
<name>A0ABV7YF37_9ACTN</name>
<dbReference type="SMART" id="SM01043">
    <property type="entry name" value="BTAD"/>
    <property type="match status" value="1"/>
</dbReference>
<dbReference type="SUPFAM" id="SSF48452">
    <property type="entry name" value="TPR-like"/>
    <property type="match status" value="3"/>
</dbReference>
<dbReference type="InterPro" id="IPR005158">
    <property type="entry name" value="BTAD"/>
</dbReference>
<feature type="repeat" description="TPR" evidence="5">
    <location>
        <begin position="920"/>
        <end position="953"/>
    </location>
</feature>
<dbReference type="InterPro" id="IPR011990">
    <property type="entry name" value="TPR-like_helical_dom_sf"/>
</dbReference>
<dbReference type="InterPro" id="IPR016032">
    <property type="entry name" value="Sig_transdc_resp-reg_C-effctor"/>
</dbReference>
<dbReference type="Gene3D" id="3.40.50.300">
    <property type="entry name" value="P-loop containing nucleotide triphosphate hydrolases"/>
    <property type="match status" value="1"/>
</dbReference>
<dbReference type="PANTHER" id="PTHR35807:SF1">
    <property type="entry name" value="TRANSCRIPTIONAL REGULATOR REDD"/>
    <property type="match status" value="1"/>
</dbReference>
<feature type="repeat" description="TPR" evidence="5">
    <location>
        <begin position="840"/>
        <end position="873"/>
    </location>
</feature>
<evidence type="ECO:0000256" key="5">
    <source>
        <dbReference type="PROSITE-ProRule" id="PRU00339"/>
    </source>
</evidence>
<accession>A0ABV7YF37</accession>
<proteinExistence type="inferred from homology"/>
<dbReference type="Gene3D" id="1.10.10.10">
    <property type="entry name" value="Winged helix-like DNA-binding domain superfamily/Winged helix DNA-binding domain"/>
    <property type="match status" value="1"/>
</dbReference>
<dbReference type="InterPro" id="IPR036388">
    <property type="entry name" value="WH-like_DNA-bd_sf"/>
</dbReference>
<gene>
    <name evidence="8" type="ORF">ACFOUW_17635</name>
</gene>
<dbReference type="SMART" id="SM00028">
    <property type="entry name" value="TPR"/>
    <property type="match status" value="7"/>
</dbReference>
<dbReference type="Pfam" id="PF03704">
    <property type="entry name" value="BTAD"/>
    <property type="match status" value="1"/>
</dbReference>
<dbReference type="InterPro" id="IPR001867">
    <property type="entry name" value="OmpR/PhoB-type_DNA-bd"/>
</dbReference>
<protein>
    <submittedName>
        <fullName evidence="8">BTAD domain-containing putative transcriptional regulator</fullName>
    </submittedName>
</protein>
<dbReference type="Pfam" id="PF00486">
    <property type="entry name" value="Trans_reg_C"/>
    <property type="match status" value="1"/>
</dbReference>
<keyword evidence="2" id="KW-0805">Transcription regulation</keyword>
<comment type="similarity">
    <text evidence="1">Belongs to the AfsR/DnrI/RedD regulatory family.</text>
</comment>
<reference evidence="9" key="1">
    <citation type="journal article" date="2019" name="Int. J. Syst. Evol. Microbiol.">
        <title>The Global Catalogue of Microorganisms (GCM) 10K type strain sequencing project: providing services to taxonomists for standard genome sequencing and annotation.</title>
        <authorList>
            <consortium name="The Broad Institute Genomics Platform"/>
            <consortium name="The Broad Institute Genome Sequencing Center for Infectious Disease"/>
            <person name="Wu L."/>
            <person name="Ma J."/>
        </authorList>
    </citation>
    <scope>NUCLEOTIDE SEQUENCE [LARGE SCALE GENOMIC DNA]</scope>
    <source>
        <strain evidence="9">CGMCC 4.7241</strain>
    </source>
</reference>
<comment type="caution">
    <text evidence="8">The sequence shown here is derived from an EMBL/GenBank/DDBJ whole genome shotgun (WGS) entry which is preliminary data.</text>
</comment>
<dbReference type="Pfam" id="PF13424">
    <property type="entry name" value="TPR_12"/>
    <property type="match status" value="2"/>
</dbReference>
<feature type="domain" description="OmpR/PhoB-type" evidence="7">
    <location>
        <begin position="1"/>
        <end position="91"/>
    </location>
</feature>
<keyword evidence="3 6" id="KW-0238">DNA-binding</keyword>
<dbReference type="SUPFAM" id="SSF46894">
    <property type="entry name" value="C-terminal effector domain of the bipartite response regulators"/>
    <property type="match status" value="1"/>
</dbReference>
<dbReference type="Pfam" id="PF00931">
    <property type="entry name" value="NB-ARC"/>
    <property type="match status" value="1"/>
</dbReference>
<dbReference type="RefSeq" id="WP_205118944.1">
    <property type="nucleotide sequence ID" value="NZ_JAFBCM010000001.1"/>
</dbReference>
<dbReference type="InterPro" id="IPR027417">
    <property type="entry name" value="P-loop_NTPase"/>
</dbReference>
<keyword evidence="4" id="KW-0804">Transcription</keyword>
<dbReference type="PROSITE" id="PS50005">
    <property type="entry name" value="TPR"/>
    <property type="match status" value="2"/>
</dbReference>
<evidence type="ECO:0000256" key="3">
    <source>
        <dbReference type="ARBA" id="ARBA00023125"/>
    </source>
</evidence>
<dbReference type="InterPro" id="IPR019734">
    <property type="entry name" value="TPR_rpt"/>
</dbReference>